<evidence type="ECO:0000313" key="4">
    <source>
        <dbReference type="EMBL" id="KAK7821639.1"/>
    </source>
</evidence>
<feature type="domain" description="C-JID" evidence="3">
    <location>
        <begin position="99"/>
        <end position="234"/>
    </location>
</feature>
<protein>
    <recommendedName>
        <fullName evidence="3">C-JID domain-containing protein</fullName>
    </recommendedName>
</protein>
<gene>
    <name evidence="4" type="ORF">CFP56_037532</name>
</gene>
<dbReference type="InterPro" id="IPR045344">
    <property type="entry name" value="C-JID"/>
</dbReference>
<dbReference type="EMBL" id="PKMF04000695">
    <property type="protein sequence ID" value="KAK7821639.1"/>
    <property type="molecule type" value="Genomic_DNA"/>
</dbReference>
<evidence type="ECO:0000256" key="1">
    <source>
        <dbReference type="ARBA" id="ARBA00022614"/>
    </source>
</evidence>
<dbReference type="AlphaFoldDB" id="A0AAW0J5U4"/>
<reference evidence="4 5" key="1">
    <citation type="journal article" date="2018" name="Sci. Data">
        <title>The draft genome sequence of cork oak.</title>
        <authorList>
            <person name="Ramos A.M."/>
            <person name="Usie A."/>
            <person name="Barbosa P."/>
            <person name="Barros P.M."/>
            <person name="Capote T."/>
            <person name="Chaves I."/>
            <person name="Simoes F."/>
            <person name="Abreu I."/>
            <person name="Carrasquinho I."/>
            <person name="Faro C."/>
            <person name="Guimaraes J.B."/>
            <person name="Mendonca D."/>
            <person name="Nobrega F."/>
            <person name="Rodrigues L."/>
            <person name="Saibo N.J.M."/>
            <person name="Varela M.C."/>
            <person name="Egas C."/>
            <person name="Matos J."/>
            <person name="Miguel C.M."/>
            <person name="Oliveira M.M."/>
            <person name="Ricardo C.P."/>
            <person name="Goncalves S."/>
        </authorList>
    </citation>
    <scope>NUCLEOTIDE SEQUENCE [LARGE SCALE GENOMIC DNA]</scope>
    <source>
        <strain evidence="5">cv. HL8</strain>
    </source>
</reference>
<dbReference type="Pfam" id="PF20160">
    <property type="entry name" value="C-JID"/>
    <property type="match status" value="1"/>
</dbReference>
<evidence type="ECO:0000313" key="5">
    <source>
        <dbReference type="Proteomes" id="UP000237347"/>
    </source>
</evidence>
<keyword evidence="5" id="KW-1185">Reference proteome</keyword>
<keyword evidence="1" id="KW-0433">Leucine-rich repeat</keyword>
<proteinExistence type="predicted"/>
<evidence type="ECO:0000259" key="3">
    <source>
        <dbReference type="Pfam" id="PF20160"/>
    </source>
</evidence>
<accession>A0AAW0J5U4</accession>
<keyword evidence="2" id="KW-0677">Repeat</keyword>
<dbReference type="Proteomes" id="UP000237347">
    <property type="component" value="Unassembled WGS sequence"/>
</dbReference>
<sequence>MCGARVLYETDMAEFVEKLSQATFGSPDEICLREKEFIRYHMGNSQCVDEVESSQSNGQNESNPRLKTQFKSLLSKLYQVDLARNHWYDYIFPQIARPPDWFSNQNFAPYIKMELPPDLHDNSRWLGFTVYALYTIGKQGDPFGYKQDSTNSTILLCFSSLSASDEVSFAPYTAFPLSRDVFDESSQRLLVFYIPRLLFGMNRCSHIGALFKSDNPGVQIGMCGIRLVYEDNVEEFVQTLVEYMLGTPEEASRHAYAKASTK</sequence>
<name>A0AAW0J5U4_QUESU</name>
<evidence type="ECO:0000256" key="2">
    <source>
        <dbReference type="ARBA" id="ARBA00022737"/>
    </source>
</evidence>
<comment type="caution">
    <text evidence="4">The sequence shown here is derived from an EMBL/GenBank/DDBJ whole genome shotgun (WGS) entry which is preliminary data.</text>
</comment>
<organism evidence="4 5">
    <name type="scientific">Quercus suber</name>
    <name type="common">Cork oak</name>
    <dbReference type="NCBI Taxonomy" id="58331"/>
    <lineage>
        <taxon>Eukaryota</taxon>
        <taxon>Viridiplantae</taxon>
        <taxon>Streptophyta</taxon>
        <taxon>Embryophyta</taxon>
        <taxon>Tracheophyta</taxon>
        <taxon>Spermatophyta</taxon>
        <taxon>Magnoliopsida</taxon>
        <taxon>eudicotyledons</taxon>
        <taxon>Gunneridae</taxon>
        <taxon>Pentapetalae</taxon>
        <taxon>rosids</taxon>
        <taxon>fabids</taxon>
        <taxon>Fagales</taxon>
        <taxon>Fagaceae</taxon>
        <taxon>Quercus</taxon>
    </lineage>
</organism>